<accession>A0A9W9K826</accession>
<feature type="chain" id="PRO_5040819985" evidence="1">
    <location>
        <begin position="22"/>
        <end position="110"/>
    </location>
</feature>
<comment type="caution">
    <text evidence="2">The sequence shown here is derived from an EMBL/GenBank/DDBJ whole genome shotgun (WGS) entry which is preliminary data.</text>
</comment>
<dbReference type="RefSeq" id="XP_056511118.1">
    <property type="nucleotide sequence ID" value="XM_056655505.1"/>
</dbReference>
<organism evidence="2 3">
    <name type="scientific">Penicillium alfredii</name>
    <dbReference type="NCBI Taxonomy" id="1506179"/>
    <lineage>
        <taxon>Eukaryota</taxon>
        <taxon>Fungi</taxon>
        <taxon>Dikarya</taxon>
        <taxon>Ascomycota</taxon>
        <taxon>Pezizomycotina</taxon>
        <taxon>Eurotiomycetes</taxon>
        <taxon>Eurotiomycetidae</taxon>
        <taxon>Eurotiales</taxon>
        <taxon>Aspergillaceae</taxon>
        <taxon>Penicillium</taxon>
    </lineage>
</organism>
<keyword evidence="3" id="KW-1185">Reference proteome</keyword>
<dbReference type="Proteomes" id="UP001141434">
    <property type="component" value="Unassembled WGS sequence"/>
</dbReference>
<sequence length="110" mass="11242">MQFNLVLAVLASAGILAVAQGEDDQPKNSGCFSSGATHGSNYNWASCNPQDGGKSGTIFGGDPDPKNWCYVKSSDKDGLPALCGQHLDDNATCLTKDDDSDLGGCGPSGS</sequence>
<reference evidence="2" key="2">
    <citation type="journal article" date="2023" name="IMA Fungus">
        <title>Comparative genomic study of the Penicillium genus elucidates a diverse pangenome and 15 lateral gene transfer events.</title>
        <authorList>
            <person name="Petersen C."/>
            <person name="Sorensen T."/>
            <person name="Nielsen M.R."/>
            <person name="Sondergaard T.E."/>
            <person name="Sorensen J.L."/>
            <person name="Fitzpatrick D.A."/>
            <person name="Frisvad J.C."/>
            <person name="Nielsen K.L."/>
        </authorList>
    </citation>
    <scope>NUCLEOTIDE SEQUENCE</scope>
    <source>
        <strain evidence="2">IBT 34128</strain>
    </source>
</reference>
<dbReference type="AlphaFoldDB" id="A0A9W9K826"/>
<proteinExistence type="predicted"/>
<evidence type="ECO:0000256" key="1">
    <source>
        <dbReference type="SAM" id="SignalP"/>
    </source>
</evidence>
<name>A0A9W9K826_9EURO</name>
<evidence type="ECO:0000313" key="3">
    <source>
        <dbReference type="Proteomes" id="UP001141434"/>
    </source>
</evidence>
<evidence type="ECO:0000313" key="2">
    <source>
        <dbReference type="EMBL" id="KAJ5095567.1"/>
    </source>
</evidence>
<gene>
    <name evidence="2" type="ORF">NUU61_004923</name>
</gene>
<feature type="signal peptide" evidence="1">
    <location>
        <begin position="1"/>
        <end position="21"/>
    </location>
</feature>
<dbReference type="OrthoDB" id="4481337at2759"/>
<dbReference type="EMBL" id="JAPMSZ010000007">
    <property type="protein sequence ID" value="KAJ5095567.1"/>
    <property type="molecule type" value="Genomic_DNA"/>
</dbReference>
<dbReference type="GeneID" id="81394673"/>
<keyword evidence="1" id="KW-0732">Signal</keyword>
<protein>
    <submittedName>
        <fullName evidence="2">Uncharacterized protein</fullName>
    </submittedName>
</protein>
<reference evidence="2" key="1">
    <citation type="submission" date="2022-11" db="EMBL/GenBank/DDBJ databases">
        <authorList>
            <person name="Petersen C."/>
        </authorList>
    </citation>
    <scope>NUCLEOTIDE SEQUENCE</scope>
    <source>
        <strain evidence="2">IBT 34128</strain>
    </source>
</reference>